<dbReference type="InParanoid" id="F0XB78"/>
<dbReference type="RefSeq" id="XP_014174483.1">
    <property type="nucleotide sequence ID" value="XM_014319008.1"/>
</dbReference>
<dbReference type="InterPro" id="IPR050072">
    <property type="entry name" value="Peptidase_M20A"/>
</dbReference>
<dbReference type="InterPro" id="IPR036264">
    <property type="entry name" value="Bact_exopeptidase_dim_dom"/>
</dbReference>
<dbReference type="OrthoDB" id="10059875at2759"/>
<dbReference type="Proteomes" id="UP000007796">
    <property type="component" value="Unassembled WGS sequence"/>
</dbReference>
<protein>
    <submittedName>
        <fullName evidence="5">Succinyl-diaminopimelate desuccinylase</fullName>
    </submittedName>
</protein>
<evidence type="ECO:0000256" key="3">
    <source>
        <dbReference type="ARBA" id="ARBA00022801"/>
    </source>
</evidence>
<keyword evidence="3" id="KW-0378">Hydrolase</keyword>
<dbReference type="GO" id="GO:0046872">
    <property type="term" value="F:metal ion binding"/>
    <property type="evidence" value="ECO:0007669"/>
    <property type="project" value="UniProtKB-KW"/>
</dbReference>
<name>F0XB78_GROCL</name>
<dbReference type="Gene3D" id="3.40.630.10">
    <property type="entry name" value="Zn peptidases"/>
    <property type="match status" value="1"/>
</dbReference>
<dbReference type="InterPro" id="IPR011650">
    <property type="entry name" value="Peptidase_M20_dimer"/>
</dbReference>
<evidence type="ECO:0000259" key="4">
    <source>
        <dbReference type="Pfam" id="PF07687"/>
    </source>
</evidence>
<dbReference type="InterPro" id="IPR002933">
    <property type="entry name" value="Peptidase_M20"/>
</dbReference>
<dbReference type="PANTHER" id="PTHR43808:SF32">
    <property type="entry name" value="ARGE_DAPE-RELATED DEACYLASE"/>
    <property type="match status" value="1"/>
</dbReference>
<dbReference type="eggNOG" id="KOG2275">
    <property type="taxonomic scope" value="Eukaryota"/>
</dbReference>
<dbReference type="EMBL" id="GL629756">
    <property type="protein sequence ID" value="EFX05001.1"/>
    <property type="molecule type" value="Genomic_DNA"/>
</dbReference>
<sequence>MDAHFVSARIAELRADLVGAAQALVRAASPDSLDTAAVAGIAEALIQQQIPHVRISRYSPLPGLVNVVATVSSGRPGRRLVFNGHLDTYPLCAELPWTLDPLSGALTADNRIHGRGVCDMKGGIAACLVAVRVLAENRDRWAGDLSITLAGDEETMGTHGSQWLLDNVPEARGDAMVCPDVGSPDVVRFGEKGLCWFEIAAAGTAAHGAHVHKGVNAVDRLRQALDAIKGLETMPIRPAPAEIDRAIEDARPISEALSGLGESETLRRVTVNIGLISGGTLRNLVPASAHAEGDIRLPIGVTVADVRSYIEKHVASIEGISVKIVRAYEPSYTPPSHELVQTAIQASISVLNRPVVANMRVGASDTRLYRPAGVPSVVVGLTPNGMGAENEYVEVGELEQLSQILALIAYKFLTEK</sequence>
<dbReference type="STRING" id="655863.F0XB78"/>
<dbReference type="HOGENOM" id="CLU_021802_2_3_1"/>
<evidence type="ECO:0000313" key="6">
    <source>
        <dbReference type="Proteomes" id="UP000007796"/>
    </source>
</evidence>
<dbReference type="Pfam" id="PF07687">
    <property type="entry name" value="M20_dimer"/>
    <property type="match status" value="1"/>
</dbReference>
<reference evidence="5 6" key="1">
    <citation type="journal article" date="2011" name="Proc. Natl. Acad. Sci. U.S.A.">
        <title>Genome and transcriptome analyses of the mountain pine beetle-fungal symbiont Grosmannia clavigera, a lodgepole pine pathogen.</title>
        <authorList>
            <person name="DiGuistini S."/>
            <person name="Wang Y."/>
            <person name="Liao N.Y."/>
            <person name="Taylor G."/>
            <person name="Tanguay P."/>
            <person name="Feau N."/>
            <person name="Henrissat B."/>
            <person name="Chan S.K."/>
            <person name="Hesse-Orce U."/>
            <person name="Alamouti S.M."/>
            <person name="Tsui C.K.M."/>
            <person name="Docking R.T."/>
            <person name="Levasseur A."/>
            <person name="Haridas S."/>
            <person name="Robertson G."/>
            <person name="Birol I."/>
            <person name="Holt R.A."/>
            <person name="Marra M.A."/>
            <person name="Hamelin R.C."/>
            <person name="Hirst M."/>
            <person name="Jones S.J.M."/>
            <person name="Bohlmann J."/>
            <person name="Breuil C."/>
        </authorList>
    </citation>
    <scope>NUCLEOTIDE SEQUENCE [LARGE SCALE GENOMIC DNA]</scope>
    <source>
        <strain evidence="6">kw1407 / UAMH 11150</strain>
    </source>
</reference>
<accession>F0XB78</accession>
<dbReference type="SUPFAM" id="SSF53187">
    <property type="entry name" value="Zn-dependent exopeptidases"/>
    <property type="match status" value="1"/>
</dbReference>
<proteinExistence type="inferred from homology"/>
<gene>
    <name evidence="5" type="ORF">CMQ_5263</name>
</gene>
<dbReference type="Gene3D" id="3.30.70.360">
    <property type="match status" value="1"/>
</dbReference>
<dbReference type="SUPFAM" id="SSF55031">
    <property type="entry name" value="Bacterial exopeptidase dimerisation domain"/>
    <property type="match status" value="1"/>
</dbReference>
<evidence type="ECO:0000313" key="5">
    <source>
        <dbReference type="EMBL" id="EFX05001.1"/>
    </source>
</evidence>
<comment type="similarity">
    <text evidence="1">Belongs to the peptidase M20A family.</text>
</comment>
<keyword evidence="2" id="KW-0479">Metal-binding</keyword>
<evidence type="ECO:0000256" key="1">
    <source>
        <dbReference type="ARBA" id="ARBA00006247"/>
    </source>
</evidence>
<dbReference type="GO" id="GO:0016787">
    <property type="term" value="F:hydrolase activity"/>
    <property type="evidence" value="ECO:0007669"/>
    <property type="project" value="UniProtKB-KW"/>
</dbReference>
<evidence type="ECO:0000256" key="2">
    <source>
        <dbReference type="ARBA" id="ARBA00022723"/>
    </source>
</evidence>
<organism evidence="6">
    <name type="scientific">Grosmannia clavigera (strain kw1407 / UAMH 11150)</name>
    <name type="common">Blue stain fungus</name>
    <name type="synonym">Graphiocladiella clavigera</name>
    <dbReference type="NCBI Taxonomy" id="655863"/>
    <lineage>
        <taxon>Eukaryota</taxon>
        <taxon>Fungi</taxon>
        <taxon>Dikarya</taxon>
        <taxon>Ascomycota</taxon>
        <taxon>Pezizomycotina</taxon>
        <taxon>Sordariomycetes</taxon>
        <taxon>Sordariomycetidae</taxon>
        <taxon>Ophiostomatales</taxon>
        <taxon>Ophiostomataceae</taxon>
        <taxon>Leptographium</taxon>
    </lineage>
</organism>
<keyword evidence="6" id="KW-1185">Reference proteome</keyword>
<dbReference type="PANTHER" id="PTHR43808">
    <property type="entry name" value="ACETYLORNITHINE DEACETYLASE"/>
    <property type="match status" value="1"/>
</dbReference>
<dbReference type="AlphaFoldDB" id="F0XB78"/>
<dbReference type="GeneID" id="25978566"/>
<feature type="domain" description="Peptidase M20 dimerisation" evidence="4">
    <location>
        <begin position="190"/>
        <end position="316"/>
    </location>
</feature>
<dbReference type="Pfam" id="PF01546">
    <property type="entry name" value="Peptidase_M20"/>
    <property type="match status" value="1"/>
</dbReference>